<dbReference type="GO" id="GO:0016757">
    <property type="term" value="F:glycosyltransferase activity"/>
    <property type="evidence" value="ECO:0007669"/>
    <property type="project" value="InterPro"/>
</dbReference>
<organism evidence="2 3">
    <name type="scientific">Achromobacter aegrifaciens</name>
    <dbReference type="NCBI Taxonomy" id="1287736"/>
    <lineage>
        <taxon>Bacteria</taxon>
        <taxon>Pseudomonadati</taxon>
        <taxon>Pseudomonadota</taxon>
        <taxon>Betaproteobacteria</taxon>
        <taxon>Burkholderiales</taxon>
        <taxon>Alcaligenaceae</taxon>
        <taxon>Achromobacter</taxon>
    </lineage>
</organism>
<dbReference type="Gene3D" id="3.40.50.2000">
    <property type="entry name" value="Glycogen Phosphorylase B"/>
    <property type="match status" value="2"/>
</dbReference>
<dbReference type="Pfam" id="PF00534">
    <property type="entry name" value="Glycos_transf_1"/>
    <property type="match status" value="1"/>
</dbReference>
<dbReference type="AlphaFoldDB" id="A0AAD2J3H2"/>
<dbReference type="PANTHER" id="PTHR45947:SF3">
    <property type="entry name" value="SULFOQUINOVOSYL TRANSFERASE SQD2"/>
    <property type="match status" value="1"/>
</dbReference>
<comment type="caution">
    <text evidence="2">The sequence shown here is derived from an EMBL/GenBank/DDBJ whole genome shotgun (WGS) entry which is preliminary data.</text>
</comment>
<feature type="domain" description="Glycosyl transferase family 1" evidence="1">
    <location>
        <begin position="160"/>
        <end position="240"/>
    </location>
</feature>
<dbReference type="EMBL" id="CYTK01000008">
    <property type="protein sequence ID" value="CUJ57425.1"/>
    <property type="molecule type" value="Genomic_DNA"/>
</dbReference>
<evidence type="ECO:0000313" key="2">
    <source>
        <dbReference type="EMBL" id="CUJ57425.1"/>
    </source>
</evidence>
<sequence>MRLIESPLSKIHVERFGLSFDEFKRRYLNKPVTTGVYDHLFLNPEERQLRSNFFRNEVTAYSVASKRLEKIYRELQEYPPPTAVLEDGVSLDMFKPTGLARFNLPMERPIVIGWAGNSKWAAEQDDVKGFNTILLPALQILKGEGFDILPRFADRQVELVPHSSMPAYYNSIDVYACTSKSEGTPNPVLEAMACGVPVVSMDVGVVPEVFGAEQQKFIVRERSVEALVEALRRLLTQPRLFQILSAENLRSIQPWDWKFKAQDFAAFFDQVLRQRSAS</sequence>
<proteinExistence type="predicted"/>
<accession>A0AAD2J3H2</accession>
<gene>
    <name evidence="2" type="ORF">ERS370000_04645</name>
</gene>
<evidence type="ECO:0000259" key="1">
    <source>
        <dbReference type="Pfam" id="PF00534"/>
    </source>
</evidence>
<evidence type="ECO:0000313" key="3">
    <source>
        <dbReference type="Proteomes" id="UP000044098"/>
    </source>
</evidence>
<dbReference type="InterPro" id="IPR050194">
    <property type="entry name" value="Glycosyltransferase_grp1"/>
</dbReference>
<dbReference type="Proteomes" id="UP000044098">
    <property type="component" value="Unassembled WGS sequence"/>
</dbReference>
<reference evidence="2 3" key="1">
    <citation type="submission" date="2015-09" db="EMBL/GenBank/DDBJ databases">
        <authorList>
            <consortium name="Pathogen Informatics"/>
        </authorList>
    </citation>
    <scope>NUCLEOTIDE SEQUENCE [LARGE SCALE GENOMIC DNA]</scope>
    <source>
        <strain evidence="2 3">2789STDY5608625</strain>
    </source>
</reference>
<dbReference type="SUPFAM" id="SSF53756">
    <property type="entry name" value="UDP-Glycosyltransferase/glycogen phosphorylase"/>
    <property type="match status" value="1"/>
</dbReference>
<dbReference type="InterPro" id="IPR001296">
    <property type="entry name" value="Glyco_trans_1"/>
</dbReference>
<name>A0AAD2J3H2_ACHAE</name>
<dbReference type="PANTHER" id="PTHR45947">
    <property type="entry name" value="SULFOQUINOVOSYL TRANSFERASE SQD2"/>
    <property type="match status" value="1"/>
</dbReference>
<protein>
    <submittedName>
        <fullName evidence="2">Colanic acid biosynthesis glycosyltransferase WcaL</fullName>
    </submittedName>
</protein>